<proteinExistence type="predicted"/>
<evidence type="ECO:0000313" key="1">
    <source>
        <dbReference type="EMBL" id="KKL84557.1"/>
    </source>
</evidence>
<name>A0A0F9IAW8_9ZZZZ</name>
<sequence length="109" mass="11880">MQQEKEDILPVVNHRHFIASYPNKQLTYYSSGPALGPTQFFFVGVCFCAARGKPGGSGAYPRSRTPVTRLTNKSIPARKLTPVRTPGGLAGGIVQEHDSRRGVAVLRIE</sequence>
<accession>A0A0F9IAW8</accession>
<comment type="caution">
    <text evidence="1">The sequence shown here is derived from an EMBL/GenBank/DDBJ whole genome shotgun (WGS) entry which is preliminary data.</text>
</comment>
<gene>
    <name evidence="1" type="ORF">LCGC14_1963510</name>
</gene>
<dbReference type="EMBL" id="LAZR01021667">
    <property type="protein sequence ID" value="KKL84557.1"/>
    <property type="molecule type" value="Genomic_DNA"/>
</dbReference>
<protein>
    <submittedName>
        <fullName evidence="1">Uncharacterized protein</fullName>
    </submittedName>
</protein>
<organism evidence="1">
    <name type="scientific">marine sediment metagenome</name>
    <dbReference type="NCBI Taxonomy" id="412755"/>
    <lineage>
        <taxon>unclassified sequences</taxon>
        <taxon>metagenomes</taxon>
        <taxon>ecological metagenomes</taxon>
    </lineage>
</organism>
<dbReference type="AlphaFoldDB" id="A0A0F9IAW8"/>
<reference evidence="1" key="1">
    <citation type="journal article" date="2015" name="Nature">
        <title>Complex archaea that bridge the gap between prokaryotes and eukaryotes.</title>
        <authorList>
            <person name="Spang A."/>
            <person name="Saw J.H."/>
            <person name="Jorgensen S.L."/>
            <person name="Zaremba-Niedzwiedzka K."/>
            <person name="Martijn J."/>
            <person name="Lind A.E."/>
            <person name="van Eijk R."/>
            <person name="Schleper C."/>
            <person name="Guy L."/>
            <person name="Ettema T.J."/>
        </authorList>
    </citation>
    <scope>NUCLEOTIDE SEQUENCE</scope>
</reference>